<comment type="caution">
    <text evidence="3">The sequence shown here is derived from an EMBL/GenBank/DDBJ whole genome shotgun (WGS) entry which is preliminary data.</text>
</comment>
<feature type="domain" description="Glycosyltransferase subfamily 4-like N-terminal" evidence="2">
    <location>
        <begin position="17"/>
        <end position="173"/>
    </location>
</feature>
<evidence type="ECO:0000313" key="4">
    <source>
        <dbReference type="Proteomes" id="UP000585437"/>
    </source>
</evidence>
<dbReference type="InterPro" id="IPR028098">
    <property type="entry name" value="Glyco_trans_4-like_N"/>
</dbReference>
<dbReference type="SUPFAM" id="SSF53756">
    <property type="entry name" value="UDP-Glycosyltransferase/glycogen phosphorylase"/>
    <property type="match status" value="1"/>
</dbReference>
<keyword evidence="4" id="KW-1185">Reference proteome</keyword>
<evidence type="ECO:0000259" key="1">
    <source>
        <dbReference type="Pfam" id="PF00534"/>
    </source>
</evidence>
<proteinExistence type="predicted"/>
<dbReference type="InterPro" id="IPR001296">
    <property type="entry name" value="Glyco_trans_1"/>
</dbReference>
<sequence>MMRTALLAWDYPPSPSGLSTAAREIAMALSGEGCDVTVFTLDRSGAHDIDGVRVVGCDIPDQSRIGRLRKWAAIGHAAAPLRFRQAVLLDHAAKPFDVVEATNWYAPASLLTGRHGFALVTRNSTPAAWSRMAELPVRDKLDAAAADLLEKKQAGSSAGLISNTDEHGRRIVDLYKIDSQIPHRTIGLSLPPELLKTAQSSPYPAGEEPVRILFVGRAEQRKGFAELMGAVEILAAEVASGTLPPFHVNLLGVPSVDLPSQMSAHARERVTALGRQPDEMLHDLYRQAHIVAAPSRYESFGLVYQEAIAFGRPVVASAEDPSAREFVGATGAGLLAERTLPQDIAASLRSLIQSPQLREQLHHRAVLAAGRFDRPYLGRETMALYRQAIAKSGKARS</sequence>
<organism evidence="3 4">
    <name type="scientific">Rhizobium soli</name>
    <dbReference type="NCBI Taxonomy" id="424798"/>
    <lineage>
        <taxon>Bacteria</taxon>
        <taxon>Pseudomonadati</taxon>
        <taxon>Pseudomonadota</taxon>
        <taxon>Alphaproteobacteria</taxon>
        <taxon>Hyphomicrobiales</taxon>
        <taxon>Rhizobiaceae</taxon>
        <taxon>Rhizobium/Agrobacterium group</taxon>
        <taxon>Rhizobium</taxon>
    </lineage>
</organism>
<dbReference type="PANTHER" id="PTHR45947">
    <property type="entry name" value="SULFOQUINOVOSYL TRANSFERASE SQD2"/>
    <property type="match status" value="1"/>
</dbReference>
<dbReference type="EMBL" id="JACHBU010000007">
    <property type="protein sequence ID" value="MBB6510176.1"/>
    <property type="molecule type" value="Genomic_DNA"/>
</dbReference>
<dbReference type="GO" id="GO:0016757">
    <property type="term" value="F:glycosyltransferase activity"/>
    <property type="evidence" value="ECO:0007669"/>
    <property type="project" value="InterPro"/>
</dbReference>
<dbReference type="PANTHER" id="PTHR45947:SF3">
    <property type="entry name" value="SULFOQUINOVOSYL TRANSFERASE SQD2"/>
    <property type="match status" value="1"/>
</dbReference>
<dbReference type="CDD" id="cd03801">
    <property type="entry name" value="GT4_PimA-like"/>
    <property type="match status" value="1"/>
</dbReference>
<dbReference type="Pfam" id="PF00534">
    <property type="entry name" value="Glycos_transf_1"/>
    <property type="match status" value="1"/>
</dbReference>
<dbReference type="InterPro" id="IPR050194">
    <property type="entry name" value="Glycosyltransferase_grp1"/>
</dbReference>
<evidence type="ECO:0000313" key="3">
    <source>
        <dbReference type="EMBL" id="MBB6510176.1"/>
    </source>
</evidence>
<dbReference type="AlphaFoldDB" id="A0A7X0JP05"/>
<dbReference type="Gene3D" id="3.40.50.2000">
    <property type="entry name" value="Glycogen Phosphorylase B"/>
    <property type="match status" value="2"/>
</dbReference>
<reference evidence="3 4" key="1">
    <citation type="submission" date="2020-08" db="EMBL/GenBank/DDBJ databases">
        <title>The Agave Microbiome: Exploring the role of microbial communities in plant adaptations to desert environments.</title>
        <authorList>
            <person name="Partida-Martinez L.P."/>
        </authorList>
    </citation>
    <scope>NUCLEOTIDE SEQUENCE [LARGE SCALE GENOMIC DNA]</scope>
    <source>
        <strain evidence="3 4">AS3.12</strain>
    </source>
</reference>
<feature type="domain" description="Glycosyl transferase family 1" evidence="1">
    <location>
        <begin position="202"/>
        <end position="364"/>
    </location>
</feature>
<dbReference type="Pfam" id="PF13579">
    <property type="entry name" value="Glyco_trans_4_4"/>
    <property type="match status" value="1"/>
</dbReference>
<evidence type="ECO:0000259" key="2">
    <source>
        <dbReference type="Pfam" id="PF13579"/>
    </source>
</evidence>
<gene>
    <name evidence="3" type="ORF">F4695_003562</name>
</gene>
<dbReference type="Proteomes" id="UP000585437">
    <property type="component" value="Unassembled WGS sequence"/>
</dbReference>
<protein>
    <submittedName>
        <fullName evidence="3">Glycosyltransferase involved in cell wall biosynthesis</fullName>
    </submittedName>
</protein>
<accession>A0A7X0JP05</accession>
<keyword evidence="3" id="KW-0808">Transferase</keyword>
<name>A0A7X0JP05_9HYPH</name>